<evidence type="ECO:0000256" key="8">
    <source>
        <dbReference type="ARBA" id="ARBA00022777"/>
    </source>
</evidence>
<evidence type="ECO:0000256" key="1">
    <source>
        <dbReference type="ARBA" id="ARBA00000085"/>
    </source>
</evidence>
<dbReference type="Gene3D" id="1.10.8.500">
    <property type="entry name" value="HAMP domain in histidine kinase"/>
    <property type="match status" value="1"/>
</dbReference>
<dbReference type="InterPro" id="IPR036890">
    <property type="entry name" value="HATPase_C_sf"/>
</dbReference>
<keyword evidence="10" id="KW-1133">Transmembrane helix</keyword>
<dbReference type="Proteomes" id="UP000316304">
    <property type="component" value="Unassembled WGS sequence"/>
</dbReference>
<evidence type="ECO:0000256" key="2">
    <source>
        <dbReference type="ARBA" id="ARBA00004651"/>
    </source>
</evidence>
<evidence type="ECO:0000256" key="5">
    <source>
        <dbReference type="ARBA" id="ARBA00022553"/>
    </source>
</evidence>
<dbReference type="SUPFAM" id="SSF55874">
    <property type="entry name" value="ATPase domain of HSP90 chaperone/DNA topoisomerase II/histidine kinase"/>
    <property type="match status" value="1"/>
</dbReference>
<dbReference type="CDD" id="cd06225">
    <property type="entry name" value="HAMP"/>
    <property type="match status" value="1"/>
</dbReference>
<evidence type="ECO:0000313" key="13">
    <source>
        <dbReference type="EMBL" id="TWU27218.1"/>
    </source>
</evidence>
<dbReference type="PROSITE" id="PS50885">
    <property type="entry name" value="HAMP"/>
    <property type="match status" value="1"/>
</dbReference>
<evidence type="ECO:0000256" key="3">
    <source>
        <dbReference type="ARBA" id="ARBA00012438"/>
    </source>
</evidence>
<evidence type="ECO:0000256" key="10">
    <source>
        <dbReference type="SAM" id="Phobius"/>
    </source>
</evidence>
<dbReference type="OrthoDB" id="1931120at2"/>
<dbReference type="GO" id="GO:0000155">
    <property type="term" value="F:phosphorelay sensor kinase activity"/>
    <property type="evidence" value="ECO:0007669"/>
    <property type="project" value="InterPro"/>
</dbReference>
<evidence type="ECO:0000256" key="4">
    <source>
        <dbReference type="ARBA" id="ARBA00022475"/>
    </source>
</evidence>
<dbReference type="EC" id="2.7.13.3" evidence="3"/>
<dbReference type="InterPro" id="IPR003661">
    <property type="entry name" value="HisK_dim/P_dom"/>
</dbReference>
<reference evidence="13 14" key="1">
    <citation type="submission" date="2019-02" db="EMBL/GenBank/DDBJ databases">
        <title>Deep-cultivation of Planctomycetes and their phenomic and genomic characterization uncovers novel biology.</title>
        <authorList>
            <person name="Wiegand S."/>
            <person name="Jogler M."/>
            <person name="Boedeker C."/>
            <person name="Pinto D."/>
            <person name="Vollmers J."/>
            <person name="Rivas-Marin E."/>
            <person name="Kohn T."/>
            <person name="Peeters S.H."/>
            <person name="Heuer A."/>
            <person name="Rast P."/>
            <person name="Oberbeckmann S."/>
            <person name="Bunk B."/>
            <person name="Jeske O."/>
            <person name="Meyerdierks A."/>
            <person name="Storesund J.E."/>
            <person name="Kallscheuer N."/>
            <person name="Luecker S."/>
            <person name="Lage O.M."/>
            <person name="Pohl T."/>
            <person name="Merkel B.J."/>
            <person name="Hornburger P."/>
            <person name="Mueller R.-W."/>
            <person name="Bruemmer F."/>
            <person name="Labrenz M."/>
            <person name="Spormann A.M."/>
            <person name="Op Den Camp H."/>
            <person name="Overmann J."/>
            <person name="Amann R."/>
            <person name="Jetten M.S.M."/>
            <person name="Mascher T."/>
            <person name="Medema M.H."/>
            <person name="Devos D.P."/>
            <person name="Kaster A.-K."/>
            <person name="Ovreas L."/>
            <person name="Rohde M."/>
            <person name="Galperin M.Y."/>
            <person name="Jogler C."/>
        </authorList>
    </citation>
    <scope>NUCLEOTIDE SEQUENCE [LARGE SCALE GENOMIC DNA]</scope>
    <source>
        <strain evidence="13 14">Pla52o</strain>
    </source>
</reference>
<dbReference type="PANTHER" id="PTHR44936">
    <property type="entry name" value="SENSOR PROTEIN CREC"/>
    <property type="match status" value="1"/>
</dbReference>
<dbReference type="EMBL" id="SJPT01000001">
    <property type="protein sequence ID" value="TWU27218.1"/>
    <property type="molecule type" value="Genomic_DNA"/>
</dbReference>
<protein>
    <recommendedName>
        <fullName evidence="3">histidine kinase</fullName>
        <ecNumber evidence="3">2.7.13.3</ecNumber>
    </recommendedName>
</protein>
<dbReference type="InterPro" id="IPR036097">
    <property type="entry name" value="HisK_dim/P_sf"/>
</dbReference>
<dbReference type="InterPro" id="IPR003660">
    <property type="entry name" value="HAMP_dom"/>
</dbReference>
<keyword evidence="9" id="KW-0067">ATP-binding</keyword>
<dbReference type="InterPro" id="IPR050980">
    <property type="entry name" value="2C_sensor_his_kinase"/>
</dbReference>
<evidence type="ECO:0000313" key="14">
    <source>
        <dbReference type="Proteomes" id="UP000316304"/>
    </source>
</evidence>
<feature type="domain" description="HAMP" evidence="12">
    <location>
        <begin position="181"/>
        <end position="233"/>
    </location>
</feature>
<evidence type="ECO:0000259" key="11">
    <source>
        <dbReference type="PROSITE" id="PS50109"/>
    </source>
</evidence>
<dbReference type="InterPro" id="IPR005467">
    <property type="entry name" value="His_kinase_dom"/>
</dbReference>
<dbReference type="Gene3D" id="3.30.565.10">
    <property type="entry name" value="Histidine kinase-like ATPase, C-terminal domain"/>
    <property type="match status" value="1"/>
</dbReference>
<dbReference type="InterPro" id="IPR003594">
    <property type="entry name" value="HATPase_dom"/>
</dbReference>
<dbReference type="PRINTS" id="PR00344">
    <property type="entry name" value="BCTRLSENSOR"/>
</dbReference>
<dbReference type="CDD" id="cd00075">
    <property type="entry name" value="HATPase"/>
    <property type="match status" value="1"/>
</dbReference>
<accession>A0A5C6CS47</accession>
<dbReference type="Gene3D" id="1.10.287.130">
    <property type="match status" value="1"/>
</dbReference>
<dbReference type="AlphaFoldDB" id="A0A5C6CS47"/>
<keyword evidence="10" id="KW-0812">Transmembrane</keyword>
<comment type="subcellular location">
    <subcellularLocation>
        <location evidence="2">Cell membrane</location>
        <topology evidence="2">Multi-pass membrane protein</topology>
    </subcellularLocation>
</comment>
<keyword evidence="6 13" id="KW-0808">Transferase</keyword>
<proteinExistence type="predicted"/>
<dbReference type="Pfam" id="PF00672">
    <property type="entry name" value="HAMP"/>
    <property type="match status" value="1"/>
</dbReference>
<dbReference type="GO" id="GO:0005524">
    <property type="term" value="F:ATP binding"/>
    <property type="evidence" value="ECO:0007669"/>
    <property type="project" value="UniProtKB-KW"/>
</dbReference>
<keyword evidence="5" id="KW-0597">Phosphoprotein</keyword>
<evidence type="ECO:0000256" key="9">
    <source>
        <dbReference type="ARBA" id="ARBA00022840"/>
    </source>
</evidence>
<sequence>MSPRFRSLRLRLLVPLIAASMIAATAVTIASYRLGDRWSRASIETRYDSIEATLAGSPFPLTQSIVQSLSRLTDTELIAIAKSGRITNASIPVPLQSWQPPLTAKSATNDFAKRTLGAEVYLYKVFSRQGPAAGNDGVDRIAVLFNNHDRNRARIRAAAFPLATGFSTILLLSSVTFWIANRLINRLSHLQRQVNAIAEGHFDTEIPTDPTDELGLLGASVQRMSDQLSEMWQQLNRTQGEKLLHQLASGLAHQLRNSLTGARMAIELHQRSCHESDETSLSIAIDQIEQTEDYVRQLTLVAAGKQDEDRPERLVDCVKHLRHSLDPIAKHRHVDVHWSLTNDLAEVEVCDGPSYSAAVSNLVLNAIAVGSNVHVNVSQTSESQCCIEIIDDGPGPPETLADQIFEPFVTSKPEGLGLGLALVRRTALRHGGSVTWDRREGMTRFTFTARTCSPRLPAPRDESR</sequence>
<dbReference type="SUPFAM" id="SSF47384">
    <property type="entry name" value="Homodimeric domain of signal transducing histidine kinase"/>
    <property type="match status" value="1"/>
</dbReference>
<evidence type="ECO:0000256" key="6">
    <source>
        <dbReference type="ARBA" id="ARBA00022679"/>
    </source>
</evidence>
<feature type="transmembrane region" description="Helical" evidence="10">
    <location>
        <begin position="12"/>
        <end position="32"/>
    </location>
</feature>
<dbReference type="GO" id="GO:0005886">
    <property type="term" value="C:plasma membrane"/>
    <property type="evidence" value="ECO:0007669"/>
    <property type="project" value="UniProtKB-SubCell"/>
</dbReference>
<comment type="caution">
    <text evidence="13">The sequence shown here is derived from an EMBL/GenBank/DDBJ whole genome shotgun (WGS) entry which is preliminary data.</text>
</comment>
<organism evidence="13 14">
    <name type="scientific">Novipirellula galeiformis</name>
    <dbReference type="NCBI Taxonomy" id="2528004"/>
    <lineage>
        <taxon>Bacteria</taxon>
        <taxon>Pseudomonadati</taxon>
        <taxon>Planctomycetota</taxon>
        <taxon>Planctomycetia</taxon>
        <taxon>Pirellulales</taxon>
        <taxon>Pirellulaceae</taxon>
        <taxon>Novipirellula</taxon>
    </lineage>
</organism>
<feature type="domain" description="Histidine kinase" evidence="11">
    <location>
        <begin position="250"/>
        <end position="453"/>
    </location>
</feature>
<name>A0A5C6CS47_9BACT</name>
<dbReference type="InterPro" id="IPR004358">
    <property type="entry name" value="Sig_transdc_His_kin-like_C"/>
</dbReference>
<dbReference type="SMART" id="SM00388">
    <property type="entry name" value="HisKA"/>
    <property type="match status" value="1"/>
</dbReference>
<comment type="catalytic activity">
    <reaction evidence="1">
        <text>ATP + protein L-histidine = ADP + protein N-phospho-L-histidine.</text>
        <dbReference type="EC" id="2.7.13.3"/>
    </reaction>
</comment>
<dbReference type="SUPFAM" id="SSF158472">
    <property type="entry name" value="HAMP domain-like"/>
    <property type="match status" value="1"/>
</dbReference>
<dbReference type="CDD" id="cd00082">
    <property type="entry name" value="HisKA"/>
    <property type="match status" value="1"/>
</dbReference>
<dbReference type="PANTHER" id="PTHR44936:SF10">
    <property type="entry name" value="SENSOR PROTEIN RSTB"/>
    <property type="match status" value="1"/>
</dbReference>
<dbReference type="SMART" id="SM00387">
    <property type="entry name" value="HATPase_c"/>
    <property type="match status" value="1"/>
</dbReference>
<keyword evidence="14" id="KW-1185">Reference proteome</keyword>
<evidence type="ECO:0000256" key="7">
    <source>
        <dbReference type="ARBA" id="ARBA00022741"/>
    </source>
</evidence>
<gene>
    <name evidence="13" type="primary">kinD</name>
    <name evidence="13" type="ORF">Pla52o_10820</name>
</gene>
<keyword evidence="7" id="KW-0547">Nucleotide-binding</keyword>
<keyword evidence="10" id="KW-0472">Membrane</keyword>
<dbReference type="SMART" id="SM00304">
    <property type="entry name" value="HAMP"/>
    <property type="match status" value="1"/>
</dbReference>
<dbReference type="Pfam" id="PF02518">
    <property type="entry name" value="HATPase_c"/>
    <property type="match status" value="1"/>
</dbReference>
<feature type="transmembrane region" description="Helical" evidence="10">
    <location>
        <begin position="158"/>
        <end position="180"/>
    </location>
</feature>
<keyword evidence="4" id="KW-1003">Cell membrane</keyword>
<dbReference type="PROSITE" id="PS50109">
    <property type="entry name" value="HIS_KIN"/>
    <property type="match status" value="1"/>
</dbReference>
<dbReference type="RefSeq" id="WP_146593445.1">
    <property type="nucleotide sequence ID" value="NZ_SJPT01000001.1"/>
</dbReference>
<dbReference type="Pfam" id="PF00512">
    <property type="entry name" value="HisKA"/>
    <property type="match status" value="1"/>
</dbReference>
<keyword evidence="8 13" id="KW-0418">Kinase</keyword>
<evidence type="ECO:0000259" key="12">
    <source>
        <dbReference type="PROSITE" id="PS50885"/>
    </source>
</evidence>